<reference evidence="1 2" key="1">
    <citation type="submission" date="2015-09" db="EMBL/GenBank/DDBJ databases">
        <authorList>
            <consortium name="Swine Surveillance"/>
        </authorList>
    </citation>
    <scope>NUCLEOTIDE SEQUENCE [LARGE SCALE GENOMIC DNA]</scope>
    <source>
        <strain evidence="1 2">CECT 7688</strain>
    </source>
</reference>
<dbReference type="AlphaFoldDB" id="A0A0P1EM82"/>
<protein>
    <submittedName>
        <fullName evidence="1">Uncharacterized protein</fullName>
    </submittedName>
</protein>
<proteinExistence type="predicted"/>
<dbReference type="EMBL" id="CYPW01000006">
    <property type="protein sequence ID" value="CUH51512.1"/>
    <property type="molecule type" value="Genomic_DNA"/>
</dbReference>
<dbReference type="OrthoDB" id="7863787at2"/>
<dbReference type="RefSeq" id="WP_058238806.1">
    <property type="nucleotide sequence ID" value="NZ_CYPW01000006.1"/>
</dbReference>
<sequence length="192" mass="21615">MSHLCAQSLLNTLIQVRSADLPRRLENGQKLGDGIYFTWDSIGGSVDMSTSRDDDTLFKTTAKVTGTPDWFNLCLILRLGQFLPGDVLGLTLDWKCSQTGQPQMLVRSSARQGQFDDTKWQEALPWDAKRRVVTLMHTVEDADGLTGHDKYHTIIIPLPTEDFTLEMFDLQFFVSPRARGLRSAPIRLSKSV</sequence>
<name>A0A0P1EM82_9RHOB</name>
<keyword evidence="2" id="KW-1185">Reference proteome</keyword>
<gene>
    <name evidence="1" type="ORF">SHM7688_00949</name>
</gene>
<organism evidence="1 2">
    <name type="scientific">Shimia marina</name>
    <dbReference type="NCBI Taxonomy" id="321267"/>
    <lineage>
        <taxon>Bacteria</taxon>
        <taxon>Pseudomonadati</taxon>
        <taxon>Pseudomonadota</taxon>
        <taxon>Alphaproteobacteria</taxon>
        <taxon>Rhodobacterales</taxon>
        <taxon>Roseobacteraceae</taxon>
    </lineage>
</organism>
<dbReference type="STRING" id="321267.SHM7688_00949"/>
<evidence type="ECO:0000313" key="1">
    <source>
        <dbReference type="EMBL" id="CUH51512.1"/>
    </source>
</evidence>
<accession>A0A0P1EM82</accession>
<dbReference type="Proteomes" id="UP000054823">
    <property type="component" value="Unassembled WGS sequence"/>
</dbReference>
<evidence type="ECO:0000313" key="2">
    <source>
        <dbReference type="Proteomes" id="UP000054823"/>
    </source>
</evidence>